<feature type="compositionally biased region" description="Polar residues" evidence="2">
    <location>
        <begin position="214"/>
        <end position="226"/>
    </location>
</feature>
<protein>
    <submittedName>
        <fullName evidence="5">LsmAD domain-containing protein</fullName>
    </submittedName>
</protein>
<evidence type="ECO:0000256" key="2">
    <source>
        <dbReference type="SAM" id="MobiDB-lite"/>
    </source>
</evidence>
<dbReference type="WBParaSite" id="EEL_0000960401-mRNA-1">
    <property type="protein sequence ID" value="EEL_0000960401-mRNA-1"/>
    <property type="gene ID" value="EEL_0000960401"/>
</dbReference>
<feature type="compositionally biased region" description="Polar residues" evidence="2">
    <location>
        <begin position="1010"/>
        <end position="1030"/>
    </location>
</feature>
<organism evidence="4 5">
    <name type="scientific">Elaeophora elaphi</name>
    <dbReference type="NCBI Taxonomy" id="1147741"/>
    <lineage>
        <taxon>Eukaryota</taxon>
        <taxon>Metazoa</taxon>
        <taxon>Ecdysozoa</taxon>
        <taxon>Nematoda</taxon>
        <taxon>Chromadorea</taxon>
        <taxon>Rhabditida</taxon>
        <taxon>Spirurina</taxon>
        <taxon>Spiruromorpha</taxon>
        <taxon>Filarioidea</taxon>
        <taxon>Onchocercidae</taxon>
        <taxon>Elaeophora</taxon>
    </lineage>
</organism>
<feature type="region of interest" description="Disordered" evidence="2">
    <location>
        <begin position="480"/>
        <end position="547"/>
    </location>
</feature>
<feature type="region of interest" description="Disordered" evidence="2">
    <location>
        <begin position="186"/>
        <end position="226"/>
    </location>
</feature>
<dbReference type="Proteomes" id="UP000050640">
    <property type="component" value="Unplaced"/>
</dbReference>
<dbReference type="PANTHER" id="PTHR12854">
    <property type="entry name" value="ATAXIN 2-RELATED"/>
    <property type="match status" value="1"/>
</dbReference>
<dbReference type="InterPro" id="IPR045117">
    <property type="entry name" value="ATXN2-like"/>
</dbReference>
<feature type="region of interest" description="Disordered" evidence="2">
    <location>
        <begin position="339"/>
        <end position="370"/>
    </location>
</feature>
<feature type="compositionally biased region" description="Low complexity" evidence="2">
    <location>
        <begin position="346"/>
        <end position="355"/>
    </location>
</feature>
<dbReference type="SMART" id="SM01272">
    <property type="entry name" value="LsmAD"/>
    <property type="match status" value="1"/>
</dbReference>
<dbReference type="InterPro" id="IPR009604">
    <property type="entry name" value="LsmAD_domain"/>
</dbReference>
<sequence>MYEVRGVYANQELLVLITKMIGKEVLLETRDGLTFEGIFAGCSPDFDVGLRCAHEVVPDEQKNLLPHKDQIIEKLQFERDCVYSMGAKYRDEKRIEGFATDREYADQSASVADMELQVWESEDDFDNGLLLNDDQEDGWSVEQMFQANDVLGVKSTFDENMPEYATADVQGDAEDLKRAERIAQEINSSSASRARAQLENDDEERDLDKEMSEFQVQHSSRKTSSAGLSALCPVKSSSIKNGSNICNAFRRGSYSGNIRDRGGMNMNRGPPNGRRSEGIPSTGRGRGSYGSGGGSSRLFTNSSMGHGVRPQNSVGSGRYAPNGLLERPTAQELHLQFGQWVRRGESSGSSSTTDGTRGGRRSEQIIGNNTRIYDHRLMTAQHEGQPTREENKNLHYSSTSNSVSGASRQQTSKQTERVRNLKEFHQNFNSTFQPSHSVHNSADDVQQDALSSVDNTAKRSKRLMNTAQMLKRTNTVQGTTVSGVAPKPINNAWNKGPPPGMRAPSSTQMTSNHRSEITSARDVETSVSIPTTTAGPPCSDQRSQQAIVKARGSVQAAVTSGPPITTATDVILTAAPECRPNKPASSTVRGSGTTSPNVEATGVVVLDTQTAAAPVAAREIQQTHQLSAAASSSSIAPTDPTPSAAVTDIAKTNATNSVTTTSDGKHFVWNPDAPSFVPRNLTNCRNNESQSHRPTLHSVRTPPAAPLPLMSTHIAAPGQIQGLALASPQALSVQNVPSIAHAGPPQMFPYAHANAYGAAMPVYYNPPVMQNTPSAAAATATAAANVTGGPIVASTTGLPIGRHGQMAGQTPATNRRNHQQQFMQGVAGMYVPGASQPYAQQLMSQYQMPYFAPYPSQLSIGASSNMPPPPIPPPSTNAVLTAPPPYQIIQINVVRVLLAHRNVDGKYSELLNIDYLLMFSISFLKKKVILQTQTQQQTGFPRQLCQSDHSVNYMISRLPQSHPIIDYTTATASAQQQPQHGSSAASSNGTGSNGPNSQPATPGPVVSPPQVHQQHPASIAQYPQSGTPQSPHAVLVPLPPGAAPPSAQPHVYVQAPQFPFITFGQPGFVIAYGPQPLVVHPSVAAPAAHVPFSQAHQTHAQQFPFITSGQPGFVMAYGPQPLVVHPSVAAPTAHAFEPSMFEQFQGTAVESAALQQSQISSTLSHQPYGTGDQFYGHYMHLNGGASGPPHQHQPFQSGGTSQNNSAPPNGQLKLFSFSCFLFEKALH</sequence>
<feature type="compositionally biased region" description="Low complexity" evidence="2">
    <location>
        <begin position="970"/>
        <end position="997"/>
    </location>
</feature>
<dbReference type="SUPFAM" id="SSF50182">
    <property type="entry name" value="Sm-like ribonucleoproteins"/>
    <property type="match status" value="1"/>
</dbReference>
<feature type="compositionally biased region" description="Pro residues" evidence="2">
    <location>
        <begin position="1037"/>
        <end position="1047"/>
    </location>
</feature>
<feature type="compositionally biased region" description="Polar residues" evidence="2">
    <location>
        <begin position="298"/>
        <end position="315"/>
    </location>
</feature>
<comment type="similarity">
    <text evidence="1">Belongs to the ataxin-2 family.</text>
</comment>
<dbReference type="AlphaFoldDB" id="A0A0R3S489"/>
<feature type="region of interest" description="Disordered" evidence="2">
    <location>
        <begin position="575"/>
        <end position="597"/>
    </location>
</feature>
<evidence type="ECO:0000313" key="4">
    <source>
        <dbReference type="Proteomes" id="UP000050640"/>
    </source>
</evidence>
<proteinExistence type="inferred from homology"/>
<feature type="compositionally biased region" description="Basic and acidic residues" evidence="2">
    <location>
        <begin position="513"/>
        <end position="524"/>
    </location>
</feature>
<accession>A0A0R3S489</accession>
<feature type="region of interest" description="Disordered" evidence="2">
    <location>
        <begin position="970"/>
        <end position="1048"/>
    </location>
</feature>
<evidence type="ECO:0000256" key="1">
    <source>
        <dbReference type="ARBA" id="ARBA00007503"/>
    </source>
</evidence>
<feature type="compositionally biased region" description="Polar residues" evidence="2">
    <location>
        <begin position="525"/>
        <end position="546"/>
    </location>
</feature>
<feature type="compositionally biased region" description="Polar residues" evidence="2">
    <location>
        <begin position="583"/>
        <end position="597"/>
    </location>
</feature>
<evidence type="ECO:0000313" key="5">
    <source>
        <dbReference type="WBParaSite" id="EEL_0000960401-mRNA-1"/>
    </source>
</evidence>
<dbReference type="Pfam" id="PF14438">
    <property type="entry name" value="SM-ATX"/>
    <property type="match status" value="1"/>
</dbReference>
<dbReference type="PANTHER" id="PTHR12854:SF7">
    <property type="entry name" value="ATAXIN-2 HOMOLOG"/>
    <property type="match status" value="1"/>
</dbReference>
<dbReference type="InterPro" id="IPR025852">
    <property type="entry name" value="SM_dom_ATX"/>
</dbReference>
<feature type="compositionally biased region" description="Low complexity" evidence="2">
    <location>
        <begin position="263"/>
        <end position="273"/>
    </location>
</feature>
<reference evidence="5" key="1">
    <citation type="submission" date="2017-02" db="UniProtKB">
        <authorList>
            <consortium name="WormBaseParasite"/>
        </authorList>
    </citation>
    <scope>IDENTIFICATION</scope>
</reference>
<feature type="domain" description="LsmAD" evidence="3">
    <location>
        <begin position="151"/>
        <end position="206"/>
    </location>
</feature>
<feature type="region of interest" description="Disordered" evidence="2">
    <location>
        <begin position="250"/>
        <end position="323"/>
    </location>
</feature>
<dbReference type="GO" id="GO:0003729">
    <property type="term" value="F:mRNA binding"/>
    <property type="evidence" value="ECO:0007669"/>
    <property type="project" value="TreeGrafter"/>
</dbReference>
<feature type="compositionally biased region" description="Gly residues" evidence="2">
    <location>
        <begin position="284"/>
        <end position="295"/>
    </location>
</feature>
<name>A0A0R3S489_9BILA</name>
<keyword evidence="4" id="KW-1185">Reference proteome</keyword>
<dbReference type="InterPro" id="IPR010920">
    <property type="entry name" value="LSM_dom_sf"/>
</dbReference>
<feature type="region of interest" description="Disordered" evidence="2">
    <location>
        <begin position="382"/>
        <end position="415"/>
    </location>
</feature>
<evidence type="ECO:0000259" key="3">
    <source>
        <dbReference type="SMART" id="SM01272"/>
    </source>
</evidence>
<dbReference type="GO" id="GO:0010494">
    <property type="term" value="C:cytoplasmic stress granule"/>
    <property type="evidence" value="ECO:0007669"/>
    <property type="project" value="TreeGrafter"/>
</dbReference>
<feature type="compositionally biased region" description="Polar residues" evidence="2">
    <location>
        <begin position="394"/>
        <end position="413"/>
    </location>
</feature>
<dbReference type="Pfam" id="PF06741">
    <property type="entry name" value="LsmAD"/>
    <property type="match status" value="1"/>
</dbReference>
<dbReference type="STRING" id="1147741.A0A0R3S489"/>
<dbReference type="GO" id="GO:0034063">
    <property type="term" value="P:stress granule assembly"/>
    <property type="evidence" value="ECO:0007669"/>
    <property type="project" value="TreeGrafter"/>
</dbReference>
<feature type="compositionally biased region" description="Polar residues" evidence="2">
    <location>
        <begin position="1193"/>
        <end position="1207"/>
    </location>
</feature>
<feature type="region of interest" description="Disordered" evidence="2">
    <location>
        <begin position="1179"/>
        <end position="1207"/>
    </location>
</feature>